<reference evidence="1 2" key="1">
    <citation type="submission" date="2015-01" db="EMBL/GenBank/DDBJ databases">
        <title>Evolution of Trichinella species and genotypes.</title>
        <authorList>
            <person name="Korhonen P.K."/>
            <person name="Edoardo P."/>
            <person name="Giuseppe L.R."/>
            <person name="Gasser R.B."/>
        </authorList>
    </citation>
    <scope>NUCLEOTIDE SEQUENCE [LARGE SCALE GENOMIC DNA]</scope>
    <source>
        <strain evidence="1">ISS37</strain>
    </source>
</reference>
<sequence>MLAHNRRVYLYHVRWTDFYIFLSIFPEYDRTHFRFKILYDAILAIFPAAN</sequence>
<dbReference type="AlphaFoldDB" id="A0A0V0RDA1"/>
<gene>
    <name evidence="1" type="ORF">T07_4540</name>
</gene>
<keyword evidence="2" id="KW-1185">Reference proteome</keyword>
<comment type="caution">
    <text evidence="1">The sequence shown here is derived from an EMBL/GenBank/DDBJ whole genome shotgun (WGS) entry which is preliminary data.</text>
</comment>
<accession>A0A0V0RDA1</accession>
<evidence type="ECO:0000313" key="2">
    <source>
        <dbReference type="Proteomes" id="UP000054630"/>
    </source>
</evidence>
<proteinExistence type="predicted"/>
<dbReference type="Proteomes" id="UP000054630">
    <property type="component" value="Unassembled WGS sequence"/>
</dbReference>
<organism evidence="1 2">
    <name type="scientific">Trichinella nelsoni</name>
    <dbReference type="NCBI Taxonomy" id="6336"/>
    <lineage>
        <taxon>Eukaryota</taxon>
        <taxon>Metazoa</taxon>
        <taxon>Ecdysozoa</taxon>
        <taxon>Nematoda</taxon>
        <taxon>Enoplea</taxon>
        <taxon>Dorylaimia</taxon>
        <taxon>Trichinellida</taxon>
        <taxon>Trichinellidae</taxon>
        <taxon>Trichinella</taxon>
    </lineage>
</organism>
<name>A0A0V0RDA1_9BILA</name>
<protein>
    <submittedName>
        <fullName evidence="1">Uncharacterized protein</fullName>
    </submittedName>
</protein>
<dbReference type="EMBL" id="JYDL01000590">
    <property type="protein sequence ID" value="KRX12250.1"/>
    <property type="molecule type" value="Genomic_DNA"/>
</dbReference>
<evidence type="ECO:0000313" key="1">
    <source>
        <dbReference type="EMBL" id="KRX12250.1"/>
    </source>
</evidence>